<dbReference type="GO" id="GO:0015385">
    <property type="term" value="F:sodium:proton antiporter activity"/>
    <property type="evidence" value="ECO:0007669"/>
    <property type="project" value="InterPro"/>
</dbReference>
<feature type="domain" description="Cation/H+ exchanger transmembrane" evidence="15">
    <location>
        <begin position="136"/>
        <end position="533"/>
    </location>
</feature>
<evidence type="ECO:0000313" key="17">
    <source>
        <dbReference type="Proteomes" id="UP000751190"/>
    </source>
</evidence>
<dbReference type="PRINTS" id="PR01084">
    <property type="entry name" value="NAHEXCHNGR"/>
</dbReference>
<evidence type="ECO:0000256" key="7">
    <source>
        <dbReference type="ARBA" id="ARBA00023053"/>
    </source>
</evidence>
<dbReference type="GO" id="GO:0000139">
    <property type="term" value="C:Golgi membrane"/>
    <property type="evidence" value="ECO:0007669"/>
    <property type="project" value="UniProtKB-SubCell"/>
</dbReference>
<protein>
    <recommendedName>
        <fullName evidence="11">Sodium/hydrogen exchanger</fullName>
    </recommendedName>
</protein>
<feature type="compositionally biased region" description="Low complexity" evidence="12">
    <location>
        <begin position="600"/>
        <end position="610"/>
    </location>
</feature>
<dbReference type="OrthoDB" id="196264at2759"/>
<evidence type="ECO:0000256" key="3">
    <source>
        <dbReference type="ARBA" id="ARBA00022449"/>
    </source>
</evidence>
<evidence type="ECO:0000256" key="14">
    <source>
        <dbReference type="SAM" id="SignalP"/>
    </source>
</evidence>
<feature type="transmembrane region" description="Helical" evidence="13">
    <location>
        <begin position="364"/>
        <end position="392"/>
    </location>
</feature>
<evidence type="ECO:0000256" key="2">
    <source>
        <dbReference type="ARBA" id="ARBA00022448"/>
    </source>
</evidence>
<dbReference type="PANTHER" id="PTHR10110">
    <property type="entry name" value="SODIUM/HYDROGEN EXCHANGER"/>
    <property type="match status" value="1"/>
</dbReference>
<reference evidence="16" key="1">
    <citation type="submission" date="2021-05" db="EMBL/GenBank/DDBJ databases">
        <title>The genome of the haptophyte Pavlova lutheri (Diacronema luteri, Pavlovales) - a model for lipid biosynthesis in eukaryotic algae.</title>
        <authorList>
            <person name="Hulatt C.J."/>
            <person name="Posewitz M.C."/>
        </authorList>
    </citation>
    <scope>NUCLEOTIDE SEQUENCE</scope>
    <source>
        <strain evidence="16">NIVA-4/92</strain>
    </source>
</reference>
<feature type="transmembrane region" description="Helical" evidence="13">
    <location>
        <begin position="153"/>
        <end position="170"/>
    </location>
</feature>
<evidence type="ECO:0000256" key="5">
    <source>
        <dbReference type="ARBA" id="ARBA00022989"/>
    </source>
</evidence>
<dbReference type="GO" id="GO:0051453">
    <property type="term" value="P:regulation of intracellular pH"/>
    <property type="evidence" value="ECO:0007669"/>
    <property type="project" value="TreeGrafter"/>
</dbReference>
<feature type="transmembrane region" description="Helical" evidence="13">
    <location>
        <begin position="413"/>
        <end position="437"/>
    </location>
</feature>
<dbReference type="GO" id="GO:0015386">
    <property type="term" value="F:potassium:proton antiporter activity"/>
    <property type="evidence" value="ECO:0007669"/>
    <property type="project" value="TreeGrafter"/>
</dbReference>
<feature type="transmembrane region" description="Helical" evidence="13">
    <location>
        <begin position="319"/>
        <end position="344"/>
    </location>
</feature>
<feature type="transmembrane region" description="Helical" evidence="13">
    <location>
        <begin position="182"/>
        <end position="204"/>
    </location>
</feature>
<evidence type="ECO:0000256" key="12">
    <source>
        <dbReference type="SAM" id="MobiDB-lite"/>
    </source>
</evidence>
<dbReference type="InterPro" id="IPR006153">
    <property type="entry name" value="Cation/H_exchanger_TM"/>
</dbReference>
<dbReference type="InterPro" id="IPR018422">
    <property type="entry name" value="Cation/H_exchanger_CPA1"/>
</dbReference>
<feature type="transmembrane region" description="Helical" evidence="13">
    <location>
        <begin position="443"/>
        <end position="470"/>
    </location>
</feature>
<evidence type="ECO:0000256" key="9">
    <source>
        <dbReference type="ARBA" id="ARBA00023136"/>
    </source>
</evidence>
<keyword evidence="10 11" id="KW-0739">Sodium transport</keyword>
<keyword evidence="17" id="KW-1185">Reference proteome</keyword>
<keyword evidence="9 13" id="KW-0472">Membrane</keyword>
<evidence type="ECO:0000256" key="13">
    <source>
        <dbReference type="SAM" id="Phobius"/>
    </source>
</evidence>
<keyword evidence="5 13" id="KW-1133">Transmembrane helix</keyword>
<evidence type="ECO:0000256" key="4">
    <source>
        <dbReference type="ARBA" id="ARBA00022692"/>
    </source>
</evidence>
<evidence type="ECO:0000256" key="6">
    <source>
        <dbReference type="ARBA" id="ARBA00023034"/>
    </source>
</evidence>
<dbReference type="InterPro" id="IPR004709">
    <property type="entry name" value="NaH_exchanger"/>
</dbReference>
<accession>A0A8J5XFN5</accession>
<evidence type="ECO:0000313" key="16">
    <source>
        <dbReference type="EMBL" id="KAG8463183.1"/>
    </source>
</evidence>
<gene>
    <name evidence="16" type="ORF">KFE25_011180</name>
</gene>
<evidence type="ECO:0000256" key="11">
    <source>
        <dbReference type="RuleBase" id="RU003722"/>
    </source>
</evidence>
<dbReference type="AlphaFoldDB" id="A0A8J5XFN5"/>
<feature type="signal peptide" evidence="14">
    <location>
        <begin position="1"/>
        <end position="19"/>
    </location>
</feature>
<keyword evidence="8 11" id="KW-0406">Ion transport</keyword>
<keyword evidence="7" id="KW-0915">Sodium</keyword>
<keyword evidence="6" id="KW-0333">Golgi apparatus</keyword>
<evidence type="ECO:0000256" key="10">
    <source>
        <dbReference type="ARBA" id="ARBA00023201"/>
    </source>
</evidence>
<comment type="subcellular location">
    <subcellularLocation>
        <location evidence="1">Golgi apparatus membrane</location>
        <topology evidence="1">Multi-pass membrane protein</topology>
    </subcellularLocation>
</comment>
<evidence type="ECO:0000259" key="15">
    <source>
        <dbReference type="Pfam" id="PF00999"/>
    </source>
</evidence>
<sequence>MAPRLLVAWVAASLVGCGGTDVAQAGAAPSAAASERASTLAPALGAAGALAHAAAGPSALPSEHAGQAAVPIATVPAAAAAAAAPSPSPLHASSSSAILHADVEMEEAHADEAATHESEHLALEVSVLILLLGASLAVGAVIHSYHITWLPESGATILIGLAFGLIVNAIEPSEKSIERKLYFDPHFFNLFLLPPIIFESGYALDQFLFFRNLGAISTFAVLGTLISTGFTWAVVYNLGLVGAFAPMTGRASGCFACLISAVDPVATLATFSALKVDPHLANLIFGESVLNDAVSLILFRSVSHYGPLDEFSPHKDPFLIMLSFCISAIASPLYGVGVGMLGAALLKTLGLGRHGHMPSVEMAIFWGISYFSFVGAEVPHLSGIVASLFCGIAMRRYAAPNLSPTARDHVDRLLKVLATVADTLVFLLVGLAVVAYIDEFDFALTFCTVVVILVGRALNVFPLALLVNAQRATEKITHSEQVVMWWSGLRGAIALALAVQVPGEQQPRIVAVTIVIVVLTIFVGGGSTSALLARMQIQVNAPAYDPASATLTHGERETHRHVSAMDGYIRDLLTDVEVPEPNRKEPEDGEIFEPYAQLGAAGEAAEQSGGKRAKKGRAEDDAKGDVPFVRRIKERAIRAGLPIASISGF</sequence>
<evidence type="ECO:0000256" key="1">
    <source>
        <dbReference type="ARBA" id="ARBA00004653"/>
    </source>
</evidence>
<dbReference type="GO" id="GO:0005886">
    <property type="term" value="C:plasma membrane"/>
    <property type="evidence" value="ECO:0007669"/>
    <property type="project" value="TreeGrafter"/>
</dbReference>
<dbReference type="NCBIfam" id="TIGR00840">
    <property type="entry name" value="b_cpa1"/>
    <property type="match status" value="1"/>
</dbReference>
<comment type="similarity">
    <text evidence="11">Belongs to the monovalent cation:proton antiporter 1 (CPA1) transporter (TC 2.A.36) family.</text>
</comment>
<organism evidence="16 17">
    <name type="scientific">Diacronema lutheri</name>
    <name type="common">Unicellular marine alga</name>
    <name type="synonym">Monochrysis lutheri</name>
    <dbReference type="NCBI Taxonomy" id="2081491"/>
    <lineage>
        <taxon>Eukaryota</taxon>
        <taxon>Haptista</taxon>
        <taxon>Haptophyta</taxon>
        <taxon>Pavlovophyceae</taxon>
        <taxon>Pavlovales</taxon>
        <taxon>Pavlovaceae</taxon>
        <taxon>Diacronema</taxon>
    </lineage>
</organism>
<dbReference type="Proteomes" id="UP000751190">
    <property type="component" value="Unassembled WGS sequence"/>
</dbReference>
<feature type="transmembrane region" description="Helical" evidence="13">
    <location>
        <begin position="482"/>
        <end position="503"/>
    </location>
</feature>
<keyword evidence="14" id="KW-0732">Signal</keyword>
<feature type="transmembrane region" description="Helical" evidence="13">
    <location>
        <begin position="216"/>
        <end position="241"/>
    </location>
</feature>
<evidence type="ECO:0000256" key="8">
    <source>
        <dbReference type="ARBA" id="ARBA00023065"/>
    </source>
</evidence>
<proteinExistence type="inferred from homology"/>
<keyword evidence="3 11" id="KW-0050">Antiport</keyword>
<feature type="transmembrane region" description="Helical" evidence="13">
    <location>
        <begin position="125"/>
        <end position="147"/>
    </location>
</feature>
<dbReference type="PANTHER" id="PTHR10110:SF191">
    <property type="entry name" value="SODIUM_HYDROGEN EXCHANGER 8"/>
    <property type="match status" value="1"/>
</dbReference>
<dbReference type="PROSITE" id="PS51257">
    <property type="entry name" value="PROKAR_LIPOPROTEIN"/>
    <property type="match status" value="1"/>
</dbReference>
<name>A0A8J5XFN5_DIALT</name>
<keyword evidence="4 11" id="KW-0812">Transmembrane</keyword>
<feature type="region of interest" description="Disordered" evidence="12">
    <location>
        <begin position="600"/>
        <end position="626"/>
    </location>
</feature>
<dbReference type="OMA" id="MVYQVVA"/>
<dbReference type="Gene3D" id="6.10.140.1330">
    <property type="match status" value="1"/>
</dbReference>
<feature type="chain" id="PRO_5035307839" description="Sodium/hydrogen exchanger" evidence="14">
    <location>
        <begin position="20"/>
        <end position="649"/>
    </location>
</feature>
<dbReference type="GO" id="GO:0098719">
    <property type="term" value="P:sodium ion import across plasma membrane"/>
    <property type="evidence" value="ECO:0007669"/>
    <property type="project" value="TreeGrafter"/>
</dbReference>
<comment type="caution">
    <text evidence="16">The sequence shown here is derived from an EMBL/GenBank/DDBJ whole genome shotgun (WGS) entry which is preliminary data.</text>
</comment>
<feature type="transmembrane region" description="Helical" evidence="13">
    <location>
        <begin position="509"/>
        <end position="533"/>
    </location>
</feature>
<dbReference type="EMBL" id="JAGTXO010000017">
    <property type="protein sequence ID" value="KAG8463183.1"/>
    <property type="molecule type" value="Genomic_DNA"/>
</dbReference>
<dbReference type="Pfam" id="PF00999">
    <property type="entry name" value="Na_H_Exchanger"/>
    <property type="match status" value="1"/>
</dbReference>
<keyword evidence="2 11" id="KW-0813">Transport</keyword>